<evidence type="ECO:0000256" key="4">
    <source>
        <dbReference type="ARBA" id="ARBA00023139"/>
    </source>
</evidence>
<evidence type="ECO:0000256" key="5">
    <source>
        <dbReference type="ARBA" id="ARBA00023288"/>
    </source>
</evidence>
<feature type="signal peptide" evidence="6">
    <location>
        <begin position="1"/>
        <end position="20"/>
    </location>
</feature>
<feature type="chain" id="PRO_5039263105" evidence="6">
    <location>
        <begin position="21"/>
        <end position="429"/>
    </location>
</feature>
<keyword evidence="1" id="KW-1003">Cell membrane</keyword>
<dbReference type="SUPFAM" id="SSF53850">
    <property type="entry name" value="Periplasmic binding protein-like II"/>
    <property type="match status" value="1"/>
</dbReference>
<proteinExistence type="predicted"/>
<accession>A0A7W5C4D0</accession>
<sequence>MNKYKSIVMFVILVLGLCIAGCDNNLPGGGAESEPTDKSEQAEWAATLTVLTNRVDLVENGVFQTYANRFAELHPGVTVKFEGVPNYASDIMVRLSTRNLGDVLLLPNNIKNENLPEYFEPLNDSLFENVRFADFKAFGGARYGIATGASTTGIVYNKEAFAKAGIKDVPTTLDEFYEACEKLKAVGIVPVYLNYGAQWPLMTWGEDLVSYITGDADYLNNMVNEDSPWQIDNPWGQAISIAKTLIDRDYVEKQLLTNQWEISKTELASGRAGMYLMGNWVINQVIAAGAKTEDIGFFPFPYDNGEKRYAPLSPDWFLGISKFSENKQLAEAWVQFFVNDSGYIDDSGFLPVNEAKTPSLPQFQQFLSFNSEFLERRVPNDLLLEISNTAQIAFWSGDFIQDWIAAPDLQEVFDKYNERWKAARTITES</sequence>
<dbReference type="PANTHER" id="PTHR43649">
    <property type="entry name" value="ARABINOSE-BINDING PROTEIN-RELATED"/>
    <property type="match status" value="1"/>
</dbReference>
<dbReference type="AlphaFoldDB" id="A0A7W5C4D0"/>
<protein>
    <submittedName>
        <fullName evidence="7">ABC-type glycerol-3-phosphate transport system substrate-binding protein</fullName>
    </submittedName>
</protein>
<evidence type="ECO:0000256" key="2">
    <source>
        <dbReference type="ARBA" id="ARBA00022729"/>
    </source>
</evidence>
<dbReference type="PANTHER" id="PTHR43649:SF33">
    <property type="entry name" value="POLYGALACTURONAN_RHAMNOGALACTURONAN-BINDING PROTEIN YTCQ"/>
    <property type="match status" value="1"/>
</dbReference>
<comment type="caution">
    <text evidence="7">The sequence shown here is derived from an EMBL/GenBank/DDBJ whole genome shotgun (WGS) entry which is preliminary data.</text>
</comment>
<dbReference type="EMBL" id="JACHXW010000002">
    <property type="protein sequence ID" value="MBB3150976.1"/>
    <property type="molecule type" value="Genomic_DNA"/>
</dbReference>
<keyword evidence="4" id="KW-0564">Palmitate</keyword>
<dbReference type="Proteomes" id="UP000518605">
    <property type="component" value="Unassembled WGS sequence"/>
</dbReference>
<dbReference type="InterPro" id="IPR050490">
    <property type="entry name" value="Bact_solute-bd_prot1"/>
</dbReference>
<dbReference type="Pfam" id="PF01547">
    <property type="entry name" value="SBP_bac_1"/>
    <property type="match status" value="1"/>
</dbReference>
<keyword evidence="3" id="KW-0472">Membrane</keyword>
<keyword evidence="2 6" id="KW-0732">Signal</keyword>
<dbReference type="RefSeq" id="WP_183559434.1">
    <property type="nucleotide sequence ID" value="NZ_CBCSLB010000009.1"/>
</dbReference>
<evidence type="ECO:0000313" key="8">
    <source>
        <dbReference type="Proteomes" id="UP000518605"/>
    </source>
</evidence>
<evidence type="ECO:0000256" key="3">
    <source>
        <dbReference type="ARBA" id="ARBA00023136"/>
    </source>
</evidence>
<reference evidence="7 8" key="1">
    <citation type="submission" date="2020-08" db="EMBL/GenBank/DDBJ databases">
        <title>Genomic Encyclopedia of Type Strains, Phase III (KMG-III): the genomes of soil and plant-associated and newly described type strains.</title>
        <authorList>
            <person name="Whitman W."/>
        </authorList>
    </citation>
    <scope>NUCLEOTIDE SEQUENCE [LARGE SCALE GENOMIC DNA]</scope>
    <source>
        <strain evidence="7 8">CECT 8234</strain>
    </source>
</reference>
<organism evidence="7 8">
    <name type="scientific">Paenibacillus endophyticus</name>
    <dbReference type="NCBI Taxonomy" id="1294268"/>
    <lineage>
        <taxon>Bacteria</taxon>
        <taxon>Bacillati</taxon>
        <taxon>Bacillota</taxon>
        <taxon>Bacilli</taxon>
        <taxon>Bacillales</taxon>
        <taxon>Paenibacillaceae</taxon>
        <taxon>Paenibacillus</taxon>
    </lineage>
</organism>
<keyword evidence="5" id="KW-0449">Lipoprotein</keyword>
<dbReference type="InterPro" id="IPR006059">
    <property type="entry name" value="SBP"/>
</dbReference>
<evidence type="ECO:0000313" key="7">
    <source>
        <dbReference type="EMBL" id="MBB3150976.1"/>
    </source>
</evidence>
<evidence type="ECO:0000256" key="1">
    <source>
        <dbReference type="ARBA" id="ARBA00022475"/>
    </source>
</evidence>
<evidence type="ECO:0000256" key="6">
    <source>
        <dbReference type="SAM" id="SignalP"/>
    </source>
</evidence>
<name>A0A7W5C4D0_9BACL</name>
<gene>
    <name evidence="7" type="ORF">FHS16_001010</name>
</gene>
<keyword evidence="8" id="KW-1185">Reference proteome</keyword>
<dbReference type="Gene3D" id="3.40.190.10">
    <property type="entry name" value="Periplasmic binding protein-like II"/>
    <property type="match status" value="2"/>
</dbReference>